<proteinExistence type="predicted"/>
<dbReference type="OrthoDB" id="9974421at2759"/>
<keyword evidence="1" id="KW-0732">Signal</keyword>
<evidence type="ECO:0000256" key="1">
    <source>
        <dbReference type="SAM" id="SignalP"/>
    </source>
</evidence>
<feature type="chain" id="PRO_5013956980" evidence="1">
    <location>
        <begin position="21"/>
        <end position="158"/>
    </location>
</feature>
<dbReference type="STRING" id="429701.A0A2G9GRW0"/>
<comment type="caution">
    <text evidence="3">The sequence shown here is derived from an EMBL/GenBank/DDBJ whole genome shotgun (WGS) entry which is preliminary data.</text>
</comment>
<dbReference type="Proteomes" id="UP000231279">
    <property type="component" value="Unassembled WGS sequence"/>
</dbReference>
<feature type="signal peptide" evidence="1">
    <location>
        <begin position="1"/>
        <end position="20"/>
    </location>
</feature>
<sequence length="158" mass="17647">MELRAVALLILFLLSASVDSAQDLIAVSNLRRKSPTAGLCACVIEPSGFLCSEHTTQTKDGYLLGLQRVSSPSVRVRQRGSPVLLIHGLFMAGDAWFMDSPNQSLGFILANHGFDVWVGNVRGTFWSHGHMSLSEKDKDFWDWSWQELAFYDLGEMIR</sequence>
<reference evidence="4" key="1">
    <citation type="journal article" date="2018" name="Gigascience">
        <title>Genome assembly of the Pink Ipe (Handroanthus impetiginosus, Bignoniaceae), a highly valued, ecologically keystone Neotropical timber forest tree.</title>
        <authorList>
            <person name="Silva-Junior O.B."/>
            <person name="Grattapaglia D."/>
            <person name="Novaes E."/>
            <person name="Collevatti R.G."/>
        </authorList>
    </citation>
    <scope>NUCLEOTIDE SEQUENCE [LARGE SCALE GENOMIC DNA]</scope>
    <source>
        <strain evidence="4">cv. UFG-1</strain>
    </source>
</reference>
<evidence type="ECO:0000313" key="3">
    <source>
        <dbReference type="EMBL" id="PIN07988.1"/>
    </source>
</evidence>
<protein>
    <submittedName>
        <fullName evidence="3">Triacylglycerol lipase</fullName>
        <ecNumber evidence="3">3.1.1.3</ecNumber>
    </submittedName>
</protein>
<dbReference type="AlphaFoldDB" id="A0A2G9GRW0"/>
<dbReference type="EC" id="3.1.1.3" evidence="3"/>
<name>A0A2G9GRW0_9LAMI</name>
<dbReference type="EMBL" id="NKXS01003934">
    <property type="protein sequence ID" value="PIN07988.1"/>
    <property type="molecule type" value="Genomic_DNA"/>
</dbReference>
<evidence type="ECO:0000313" key="4">
    <source>
        <dbReference type="Proteomes" id="UP000231279"/>
    </source>
</evidence>
<dbReference type="InterPro" id="IPR029058">
    <property type="entry name" value="AB_hydrolase_fold"/>
</dbReference>
<dbReference type="Pfam" id="PF04083">
    <property type="entry name" value="Abhydro_lipase"/>
    <property type="match status" value="1"/>
</dbReference>
<dbReference type="GO" id="GO:0004806">
    <property type="term" value="F:triacylglycerol lipase activity"/>
    <property type="evidence" value="ECO:0007669"/>
    <property type="project" value="UniProtKB-EC"/>
</dbReference>
<organism evidence="3 4">
    <name type="scientific">Handroanthus impetiginosus</name>
    <dbReference type="NCBI Taxonomy" id="429701"/>
    <lineage>
        <taxon>Eukaryota</taxon>
        <taxon>Viridiplantae</taxon>
        <taxon>Streptophyta</taxon>
        <taxon>Embryophyta</taxon>
        <taxon>Tracheophyta</taxon>
        <taxon>Spermatophyta</taxon>
        <taxon>Magnoliopsida</taxon>
        <taxon>eudicotyledons</taxon>
        <taxon>Gunneridae</taxon>
        <taxon>Pentapetalae</taxon>
        <taxon>asterids</taxon>
        <taxon>lamiids</taxon>
        <taxon>Lamiales</taxon>
        <taxon>Bignoniaceae</taxon>
        <taxon>Crescentiina</taxon>
        <taxon>Tabebuia alliance</taxon>
        <taxon>Handroanthus</taxon>
    </lineage>
</organism>
<dbReference type="SUPFAM" id="SSF53474">
    <property type="entry name" value="alpha/beta-Hydrolases"/>
    <property type="match status" value="1"/>
</dbReference>
<feature type="domain" description="Partial AB-hydrolase lipase" evidence="2">
    <location>
        <begin position="44"/>
        <end position="99"/>
    </location>
</feature>
<evidence type="ECO:0000259" key="2">
    <source>
        <dbReference type="Pfam" id="PF04083"/>
    </source>
</evidence>
<gene>
    <name evidence="3" type="ORF">CDL12_19436</name>
</gene>
<dbReference type="GO" id="GO:0006629">
    <property type="term" value="P:lipid metabolic process"/>
    <property type="evidence" value="ECO:0007669"/>
    <property type="project" value="InterPro"/>
</dbReference>
<keyword evidence="3" id="KW-0378">Hydrolase</keyword>
<dbReference type="InterPro" id="IPR006693">
    <property type="entry name" value="AB_hydrolase_lipase"/>
</dbReference>
<keyword evidence="4" id="KW-1185">Reference proteome</keyword>
<accession>A0A2G9GRW0</accession>
<dbReference type="PANTHER" id="PTHR11005">
    <property type="entry name" value="LYSOSOMAL ACID LIPASE-RELATED"/>
    <property type="match status" value="1"/>
</dbReference>
<dbReference type="Gene3D" id="3.40.50.1820">
    <property type="entry name" value="alpha/beta hydrolase"/>
    <property type="match status" value="1"/>
</dbReference>